<evidence type="ECO:0000313" key="3">
    <source>
        <dbReference type="Proteomes" id="UP000030669"/>
    </source>
</evidence>
<reference evidence="2 3" key="1">
    <citation type="journal article" date="2012" name="Science">
        <title>The Paleozoic origin of enzymatic lignin decomposition reconstructed from 31 fungal genomes.</title>
        <authorList>
            <person name="Floudas D."/>
            <person name="Binder M."/>
            <person name="Riley R."/>
            <person name="Barry K."/>
            <person name="Blanchette R.A."/>
            <person name="Henrissat B."/>
            <person name="Martinez A.T."/>
            <person name="Otillar R."/>
            <person name="Spatafora J.W."/>
            <person name="Yadav J.S."/>
            <person name="Aerts A."/>
            <person name="Benoit I."/>
            <person name="Boyd A."/>
            <person name="Carlson A."/>
            <person name="Copeland A."/>
            <person name="Coutinho P.M."/>
            <person name="de Vries R.P."/>
            <person name="Ferreira P."/>
            <person name="Findley K."/>
            <person name="Foster B."/>
            <person name="Gaskell J."/>
            <person name="Glotzer D."/>
            <person name="Gorecki P."/>
            <person name="Heitman J."/>
            <person name="Hesse C."/>
            <person name="Hori C."/>
            <person name="Igarashi K."/>
            <person name="Jurgens J.A."/>
            <person name="Kallen N."/>
            <person name="Kersten P."/>
            <person name="Kohler A."/>
            <person name="Kuees U."/>
            <person name="Kumar T.K.A."/>
            <person name="Kuo A."/>
            <person name="LaButti K."/>
            <person name="Larrondo L.F."/>
            <person name="Lindquist E."/>
            <person name="Ling A."/>
            <person name="Lombard V."/>
            <person name="Lucas S."/>
            <person name="Lundell T."/>
            <person name="Martin R."/>
            <person name="McLaughlin D.J."/>
            <person name="Morgenstern I."/>
            <person name="Morin E."/>
            <person name="Murat C."/>
            <person name="Nagy L.G."/>
            <person name="Nolan M."/>
            <person name="Ohm R.A."/>
            <person name="Patyshakuliyeva A."/>
            <person name="Rokas A."/>
            <person name="Ruiz-Duenas F.J."/>
            <person name="Sabat G."/>
            <person name="Salamov A."/>
            <person name="Samejima M."/>
            <person name="Schmutz J."/>
            <person name="Slot J.C."/>
            <person name="St John F."/>
            <person name="Stenlid J."/>
            <person name="Sun H."/>
            <person name="Sun S."/>
            <person name="Syed K."/>
            <person name="Tsang A."/>
            <person name="Wiebenga A."/>
            <person name="Young D."/>
            <person name="Pisabarro A."/>
            <person name="Eastwood D.C."/>
            <person name="Martin F."/>
            <person name="Cullen D."/>
            <person name="Grigoriev I.V."/>
            <person name="Hibbett D.S."/>
        </authorList>
    </citation>
    <scope>NUCLEOTIDE SEQUENCE [LARGE SCALE GENOMIC DNA]</scope>
    <source>
        <strain evidence="2 3">ATCC 11539</strain>
    </source>
</reference>
<dbReference type="AlphaFoldDB" id="S7QLA7"/>
<dbReference type="EMBL" id="KB469296">
    <property type="protein sequence ID" value="EPQ60092.1"/>
    <property type="molecule type" value="Genomic_DNA"/>
</dbReference>
<organism evidence="2 3">
    <name type="scientific">Gloeophyllum trabeum (strain ATCC 11539 / FP-39264 / Madison 617)</name>
    <name type="common">Brown rot fungus</name>
    <dbReference type="NCBI Taxonomy" id="670483"/>
    <lineage>
        <taxon>Eukaryota</taxon>
        <taxon>Fungi</taxon>
        <taxon>Dikarya</taxon>
        <taxon>Basidiomycota</taxon>
        <taxon>Agaricomycotina</taxon>
        <taxon>Agaricomycetes</taxon>
        <taxon>Gloeophyllales</taxon>
        <taxon>Gloeophyllaceae</taxon>
        <taxon>Gloeophyllum</taxon>
    </lineage>
</organism>
<evidence type="ECO:0000256" key="1">
    <source>
        <dbReference type="SAM" id="MobiDB-lite"/>
    </source>
</evidence>
<evidence type="ECO:0000313" key="2">
    <source>
        <dbReference type="EMBL" id="EPQ60092.1"/>
    </source>
</evidence>
<dbReference type="HOGENOM" id="CLU_767372_0_0_1"/>
<sequence length="361" mass="39747">MVADLSLSTGIRLISTRSRLALKKEKVRDKVVELLDAKKIMITAVDYVRFAWPNKKNGEVKVDEDDSDEDELDYDSIPPIKPVEDGERHYSNPTIGVGVAPNILTAAAAFEATKHIRAYLAEFNVSVIDIAFRETIPKPSVSPALFAPVGIIDYRKEFIDSVSVALSLPIAGRKTTMQGTMGSVPKIQVVLMGKPAFTNYLSSIQARIETSMDTVDACQVKIKALASDRWGKTSRRVIGHVVWAPPIGVGAHPHQYTRDLCVVQLYKESFASLLGNVLSLGPEYTSKKLKSLLHERDDAESAFEYPPDGLFVLQNIPTAQQLSNPHNKNVGGEPLRRAVKHGFATNTSVGTVSRFMSFVRK</sequence>
<protein>
    <submittedName>
        <fullName evidence="2">Uncharacterized protein</fullName>
    </submittedName>
</protein>
<gene>
    <name evidence="2" type="ORF">GLOTRDRAFT_123851</name>
</gene>
<accession>S7QLA7</accession>
<feature type="region of interest" description="Disordered" evidence="1">
    <location>
        <begin position="59"/>
        <end position="78"/>
    </location>
</feature>
<dbReference type="RefSeq" id="XP_007860572.1">
    <property type="nucleotide sequence ID" value="XM_007862381.1"/>
</dbReference>
<feature type="compositionally biased region" description="Acidic residues" evidence="1">
    <location>
        <begin position="62"/>
        <end position="74"/>
    </location>
</feature>
<dbReference type="OrthoDB" id="5424209at2759"/>
<dbReference type="KEGG" id="gtr:GLOTRDRAFT_123851"/>
<dbReference type="Proteomes" id="UP000030669">
    <property type="component" value="Unassembled WGS sequence"/>
</dbReference>
<name>S7QLA7_GLOTA</name>
<dbReference type="eggNOG" id="ENOG502SIGD">
    <property type="taxonomic scope" value="Eukaryota"/>
</dbReference>
<keyword evidence="3" id="KW-1185">Reference proteome</keyword>
<proteinExistence type="predicted"/>
<dbReference type="GeneID" id="19301013"/>